<dbReference type="SMART" id="SM00225">
    <property type="entry name" value="BTB"/>
    <property type="match status" value="1"/>
</dbReference>
<keyword evidence="3" id="KW-1185">Reference proteome</keyword>
<evidence type="ECO:0000313" key="3">
    <source>
        <dbReference type="Proteomes" id="UP000559027"/>
    </source>
</evidence>
<dbReference type="InterPro" id="IPR011333">
    <property type="entry name" value="SKP1/BTB/POZ_sf"/>
</dbReference>
<evidence type="ECO:0000259" key="1">
    <source>
        <dbReference type="PROSITE" id="PS50097"/>
    </source>
</evidence>
<comment type="caution">
    <text evidence="2">The sequence shown here is derived from an EMBL/GenBank/DDBJ whole genome shotgun (WGS) entry which is preliminary data.</text>
</comment>
<dbReference type="OrthoDB" id="3238622at2759"/>
<protein>
    <recommendedName>
        <fullName evidence="1">BTB domain-containing protein</fullName>
    </recommendedName>
</protein>
<proteinExistence type="predicted"/>
<dbReference type="AlphaFoldDB" id="A0A8H5D2X4"/>
<sequence length="307" mass="35192">MQSPEETFHGHAPILLVLPRDHAMDVQEQSVTDRLHPLFASPDGDVVLSARGGQTFFRVHTYTLKTTSGFFRAMYSLPQSKSPVDDIIYLDEDAEVLEPLLRMVSGLELPPLTDCDLIEKILFVAEKYEMPGPISTLRLLASTQDLLNNPLRLYAFACRHGWEEEAKLASKQTLKLDLFDPCHQETLQQLPSKALLDLLNLRHRRREQLRSRLDTTPFVSGATANCVRCDSVIEYHTWRELKYKIVLEMDRRPQGDTVLDPGLNDWPEAKACWRAKCNKKDCVRLLYDKGETFRVIRQCIEELPSTV</sequence>
<reference evidence="2 3" key="1">
    <citation type="journal article" date="2020" name="ISME J.">
        <title>Uncovering the hidden diversity of litter-decomposition mechanisms in mushroom-forming fungi.</title>
        <authorList>
            <person name="Floudas D."/>
            <person name="Bentzer J."/>
            <person name="Ahren D."/>
            <person name="Johansson T."/>
            <person name="Persson P."/>
            <person name="Tunlid A."/>
        </authorList>
    </citation>
    <scope>NUCLEOTIDE SEQUENCE [LARGE SCALE GENOMIC DNA]</scope>
    <source>
        <strain evidence="2 3">CBS 146.42</strain>
    </source>
</reference>
<dbReference type="Proteomes" id="UP000559027">
    <property type="component" value="Unassembled WGS sequence"/>
</dbReference>
<dbReference type="Pfam" id="PF00651">
    <property type="entry name" value="BTB"/>
    <property type="match status" value="1"/>
</dbReference>
<organism evidence="2 3">
    <name type="scientific">Leucocoprinus leucothites</name>
    <dbReference type="NCBI Taxonomy" id="201217"/>
    <lineage>
        <taxon>Eukaryota</taxon>
        <taxon>Fungi</taxon>
        <taxon>Dikarya</taxon>
        <taxon>Basidiomycota</taxon>
        <taxon>Agaricomycotina</taxon>
        <taxon>Agaricomycetes</taxon>
        <taxon>Agaricomycetidae</taxon>
        <taxon>Agaricales</taxon>
        <taxon>Agaricineae</taxon>
        <taxon>Agaricaceae</taxon>
        <taxon>Leucocoprinus</taxon>
    </lineage>
</organism>
<accession>A0A8H5D2X4</accession>
<dbReference type="PROSITE" id="PS50097">
    <property type="entry name" value="BTB"/>
    <property type="match status" value="1"/>
</dbReference>
<feature type="domain" description="BTB" evidence="1">
    <location>
        <begin position="44"/>
        <end position="104"/>
    </location>
</feature>
<dbReference type="EMBL" id="JAACJO010000012">
    <property type="protein sequence ID" value="KAF5351728.1"/>
    <property type="molecule type" value="Genomic_DNA"/>
</dbReference>
<evidence type="ECO:0000313" key="2">
    <source>
        <dbReference type="EMBL" id="KAF5351728.1"/>
    </source>
</evidence>
<gene>
    <name evidence="2" type="ORF">D9756_007460</name>
</gene>
<dbReference type="Gene3D" id="3.30.710.10">
    <property type="entry name" value="Potassium Channel Kv1.1, Chain A"/>
    <property type="match status" value="1"/>
</dbReference>
<name>A0A8H5D2X4_9AGAR</name>
<dbReference type="CDD" id="cd18186">
    <property type="entry name" value="BTB_POZ_ZBTB_KLHL-like"/>
    <property type="match status" value="1"/>
</dbReference>
<dbReference type="SUPFAM" id="SSF54695">
    <property type="entry name" value="POZ domain"/>
    <property type="match status" value="1"/>
</dbReference>
<dbReference type="InterPro" id="IPR000210">
    <property type="entry name" value="BTB/POZ_dom"/>
</dbReference>